<evidence type="ECO:0000313" key="1">
    <source>
        <dbReference type="EMBL" id="RGB81715.1"/>
    </source>
</evidence>
<dbReference type="EMBL" id="QVEP01000004">
    <property type="protein sequence ID" value="RGB81715.1"/>
    <property type="molecule type" value="Genomic_DNA"/>
</dbReference>
<protein>
    <submittedName>
        <fullName evidence="1">Phage major tail protein, TP901-1 family</fullName>
    </submittedName>
</protein>
<proteinExistence type="predicted"/>
<accession>A0A3E2TSA9</accession>
<dbReference type="AlphaFoldDB" id="A0A3E2TSA9"/>
<evidence type="ECO:0000313" key="2">
    <source>
        <dbReference type="Proteomes" id="UP000260773"/>
    </source>
</evidence>
<organism evidence="1 2">
    <name type="scientific">Coprococcus catus</name>
    <dbReference type="NCBI Taxonomy" id="116085"/>
    <lineage>
        <taxon>Bacteria</taxon>
        <taxon>Bacillati</taxon>
        <taxon>Bacillota</taxon>
        <taxon>Clostridia</taxon>
        <taxon>Lachnospirales</taxon>
        <taxon>Lachnospiraceae</taxon>
        <taxon>Coprococcus</taxon>
    </lineage>
</organism>
<dbReference type="InterPro" id="IPR022345">
    <property type="entry name" value="Phage_69_Orf23_MTP"/>
</dbReference>
<dbReference type="NCBIfam" id="TIGR02126">
    <property type="entry name" value="phgtail_TP901_1"/>
    <property type="match status" value="1"/>
</dbReference>
<dbReference type="Proteomes" id="UP000260773">
    <property type="component" value="Unassembled WGS sequence"/>
</dbReference>
<comment type="caution">
    <text evidence="1">The sequence shown here is derived from an EMBL/GenBank/DDBJ whole genome shotgun (WGS) entry which is preliminary data.</text>
</comment>
<dbReference type="InterPro" id="IPR011855">
    <property type="entry name" value="Phgtail_TP901_1"/>
</dbReference>
<dbReference type="PRINTS" id="PR01997">
    <property type="entry name" value="MTP2FAMILY"/>
</dbReference>
<gene>
    <name evidence="1" type="ORF">DW070_02750</name>
</gene>
<dbReference type="Pfam" id="PF06199">
    <property type="entry name" value="Phage_tail_2"/>
    <property type="match status" value="1"/>
</dbReference>
<sequence>MGAIKGNKIVYLYRLLADAKTMAAMALAFQTENGRTKSRDSDTVVTKDGPIRVPGDIETEISATALFADENDEMIAKLEQAIDTGERVEIWEVNLAKKGTNENASKYKGKYFQGYVTSLELSSNAEDHAEVSIDFAIEGEGKDGYVTVTAEQEKVASYVFKDTTQEAE</sequence>
<name>A0A3E2TSA9_9FIRM</name>
<dbReference type="PRINTS" id="PR01998">
    <property type="entry name" value="MTP2STAPHYLO"/>
</dbReference>
<reference evidence="1 2" key="1">
    <citation type="submission" date="2018-08" db="EMBL/GenBank/DDBJ databases">
        <title>A genome reference for cultivated species of the human gut microbiota.</title>
        <authorList>
            <person name="Zou Y."/>
            <person name="Xue W."/>
            <person name="Luo G."/>
        </authorList>
    </citation>
    <scope>NUCLEOTIDE SEQUENCE [LARGE SCALE GENOMIC DNA]</scope>
    <source>
        <strain evidence="1 2">AF45-17</strain>
    </source>
</reference>